<evidence type="ECO:0000313" key="2">
    <source>
        <dbReference type="Proteomes" id="UP000054937"/>
    </source>
</evidence>
<comment type="caution">
    <text evidence="1">The sequence shown here is derived from an EMBL/GenBank/DDBJ whole genome shotgun (WGS) entry which is preliminary data.</text>
</comment>
<proteinExistence type="predicted"/>
<dbReference type="Proteomes" id="UP000054937">
    <property type="component" value="Unassembled WGS sequence"/>
</dbReference>
<sequence length="165" mass="19296">MFYLLKALDYTYLENKQNLPALAPENIFYGDQQICVPPIGIFPFKQYKQGNNISLAEQKEFIGFTILQMALLIPSHQFNVQMIDQYLHDFGRIYSGTSNERLLHFVVTGLLLGQEGVQQVDVYKFLEPYEQDLIFLNLYRAKKQINASLQIQYQTQYLILFLLNN</sequence>
<keyword evidence="2" id="KW-1185">Reference proteome</keyword>
<dbReference type="AlphaFoldDB" id="A0A0V0QAM8"/>
<dbReference type="InParanoid" id="A0A0V0QAM8"/>
<organism evidence="1 2">
    <name type="scientific">Pseudocohnilembus persalinus</name>
    <name type="common">Ciliate</name>
    <dbReference type="NCBI Taxonomy" id="266149"/>
    <lineage>
        <taxon>Eukaryota</taxon>
        <taxon>Sar</taxon>
        <taxon>Alveolata</taxon>
        <taxon>Ciliophora</taxon>
        <taxon>Intramacronucleata</taxon>
        <taxon>Oligohymenophorea</taxon>
        <taxon>Scuticociliatia</taxon>
        <taxon>Philasterida</taxon>
        <taxon>Pseudocohnilembidae</taxon>
        <taxon>Pseudocohnilembus</taxon>
    </lineage>
</organism>
<reference evidence="1 2" key="1">
    <citation type="journal article" date="2015" name="Sci. Rep.">
        <title>Genome of the facultative scuticociliatosis pathogen Pseudocohnilembus persalinus provides insight into its virulence through horizontal gene transfer.</title>
        <authorList>
            <person name="Xiong J."/>
            <person name="Wang G."/>
            <person name="Cheng J."/>
            <person name="Tian M."/>
            <person name="Pan X."/>
            <person name="Warren A."/>
            <person name="Jiang C."/>
            <person name="Yuan D."/>
            <person name="Miao W."/>
        </authorList>
    </citation>
    <scope>NUCLEOTIDE SEQUENCE [LARGE SCALE GENOMIC DNA]</scope>
    <source>
        <strain evidence="1">36N120E</strain>
    </source>
</reference>
<dbReference type="EMBL" id="LDAU01000217">
    <property type="protein sequence ID" value="KRW99248.1"/>
    <property type="molecule type" value="Genomic_DNA"/>
</dbReference>
<protein>
    <submittedName>
        <fullName evidence="1">Uncharacterized protein</fullName>
    </submittedName>
</protein>
<evidence type="ECO:0000313" key="1">
    <source>
        <dbReference type="EMBL" id="KRW99248.1"/>
    </source>
</evidence>
<accession>A0A0V0QAM8</accession>
<gene>
    <name evidence="1" type="ORF">PPERSA_03954</name>
</gene>
<name>A0A0V0QAM8_PSEPJ</name>